<feature type="transmembrane region" description="Helical" evidence="1">
    <location>
        <begin position="20"/>
        <end position="39"/>
    </location>
</feature>
<keyword evidence="1" id="KW-0472">Membrane</keyword>
<accession>A0A7L7KWQ0</accession>
<protein>
    <submittedName>
        <fullName evidence="2">Uncharacterized protein</fullName>
    </submittedName>
</protein>
<gene>
    <name evidence="2" type="ORF">G6534_06035</name>
</gene>
<dbReference type="Proteomes" id="UP000514410">
    <property type="component" value="Chromosome"/>
</dbReference>
<dbReference type="EMBL" id="CP049366">
    <property type="protein sequence ID" value="QMT84210.1"/>
    <property type="molecule type" value="Genomic_DNA"/>
</dbReference>
<reference evidence="2 3" key="1">
    <citation type="submission" date="2020-02" db="EMBL/GenBank/DDBJ databases">
        <title>Complete Genome Sequence of Lactobacillus sp. NFFJ11 Isolated from animal feed.</title>
        <authorList>
            <person name="Jung J.Y."/>
        </authorList>
    </citation>
    <scope>NUCLEOTIDE SEQUENCE [LARGE SCALE GENOMIC DNA]</scope>
    <source>
        <strain evidence="2 3">NFFJ11</strain>
    </source>
</reference>
<keyword evidence="1" id="KW-0812">Transmembrane</keyword>
<organism evidence="2 3">
    <name type="scientific">Companilactobacillus pabuli</name>
    <dbReference type="NCBI Taxonomy" id="2714036"/>
    <lineage>
        <taxon>Bacteria</taxon>
        <taxon>Bacillati</taxon>
        <taxon>Bacillota</taxon>
        <taxon>Bacilli</taxon>
        <taxon>Lactobacillales</taxon>
        <taxon>Lactobacillaceae</taxon>
        <taxon>Companilactobacillus</taxon>
    </lineage>
</organism>
<dbReference type="AlphaFoldDB" id="A0A7L7KWQ0"/>
<dbReference type="KEGG" id="cpab:G6534_06035"/>
<sequence>MTIKELTQLVRLLIDSMKASAPLLAVLATLAVPFIYQYFKNKKEDDLIKIKRKLVQKTILDFFEYNNILGAKSKLTSSSQFGSNFYKFNDWLINTQKNTTDLKTYELTGLALSVYPLLKGTIKSKYNVNNLSPKNLRTIYLAYDEISKNVYNNRNNIGKQLEDETLNEHAARIKMIIKKITDYPILH</sequence>
<evidence type="ECO:0000313" key="2">
    <source>
        <dbReference type="EMBL" id="QMT84210.1"/>
    </source>
</evidence>
<name>A0A7L7KWQ0_9LACO</name>
<evidence type="ECO:0000313" key="3">
    <source>
        <dbReference type="Proteomes" id="UP000514410"/>
    </source>
</evidence>
<keyword evidence="3" id="KW-1185">Reference proteome</keyword>
<keyword evidence="1" id="KW-1133">Transmembrane helix</keyword>
<dbReference type="RefSeq" id="WP_182082478.1">
    <property type="nucleotide sequence ID" value="NZ_CP049366.1"/>
</dbReference>
<proteinExistence type="predicted"/>
<evidence type="ECO:0000256" key="1">
    <source>
        <dbReference type="SAM" id="Phobius"/>
    </source>
</evidence>